<name>A0A450TR81_9GAMM</name>
<dbReference type="EMBL" id="CAADEZ010000551">
    <property type="protein sequence ID" value="VFJ70506.1"/>
    <property type="molecule type" value="Genomic_DNA"/>
</dbReference>
<organism evidence="2">
    <name type="scientific">Candidatus Kentrum sp. FM</name>
    <dbReference type="NCBI Taxonomy" id="2126340"/>
    <lineage>
        <taxon>Bacteria</taxon>
        <taxon>Pseudomonadati</taxon>
        <taxon>Pseudomonadota</taxon>
        <taxon>Gammaproteobacteria</taxon>
        <taxon>Candidatus Kentrum</taxon>
    </lineage>
</organism>
<evidence type="ECO:0000313" key="3">
    <source>
        <dbReference type="EMBL" id="VFK14756.1"/>
    </source>
</evidence>
<gene>
    <name evidence="2" type="ORF">BECKFM1743A_GA0114220_105514</name>
    <name evidence="3" type="ORF">BECKFM1743B_GA0114221_103386</name>
</gene>
<reference evidence="2" key="1">
    <citation type="submission" date="2019-02" db="EMBL/GenBank/DDBJ databases">
        <authorList>
            <person name="Gruber-Vodicka R. H."/>
            <person name="Seah K. B. B."/>
        </authorList>
    </citation>
    <scope>NUCLEOTIDE SEQUENCE</scope>
    <source>
        <strain evidence="2">BECK_BZ163</strain>
        <strain evidence="3">BECK_BZ164</strain>
    </source>
</reference>
<proteinExistence type="predicted"/>
<sequence>MTARMSTEKHGKRRKIFHHRGPSAAEPQPKCLNFEEVNHKDTKKKSFLSVFVPS</sequence>
<feature type="region of interest" description="Disordered" evidence="1">
    <location>
        <begin position="1"/>
        <end position="31"/>
    </location>
</feature>
<protein>
    <submittedName>
        <fullName evidence="2">Uncharacterized protein</fullName>
    </submittedName>
</protein>
<accession>A0A450TR81</accession>
<feature type="compositionally biased region" description="Basic residues" evidence="1">
    <location>
        <begin position="10"/>
        <end position="21"/>
    </location>
</feature>
<evidence type="ECO:0000313" key="2">
    <source>
        <dbReference type="EMBL" id="VFJ70506.1"/>
    </source>
</evidence>
<evidence type="ECO:0000256" key="1">
    <source>
        <dbReference type="SAM" id="MobiDB-lite"/>
    </source>
</evidence>
<dbReference type="AlphaFoldDB" id="A0A450TR81"/>
<dbReference type="EMBL" id="CAADFL010000338">
    <property type="protein sequence ID" value="VFK14756.1"/>
    <property type="molecule type" value="Genomic_DNA"/>
</dbReference>